<dbReference type="EC" id="2.7.13.3" evidence="3"/>
<keyword evidence="9 11" id="KW-1133">Transmembrane helix</keyword>
<evidence type="ECO:0000256" key="10">
    <source>
        <dbReference type="ARBA" id="ARBA00023012"/>
    </source>
</evidence>
<dbReference type="InterPro" id="IPR029151">
    <property type="entry name" value="Sensor-like_sf"/>
</dbReference>
<keyword evidence="5" id="KW-0597">Phosphoprotein</keyword>
<dbReference type="GO" id="GO:0005524">
    <property type="term" value="F:ATP binding"/>
    <property type="evidence" value="ECO:0007669"/>
    <property type="project" value="UniProtKB-KW"/>
</dbReference>
<comment type="subcellular location">
    <subcellularLocation>
        <location evidence="2">Cell membrane</location>
        <topology evidence="2">Multi-pass membrane protein</topology>
    </subcellularLocation>
</comment>
<feature type="transmembrane region" description="Helical" evidence="11">
    <location>
        <begin position="285"/>
        <end position="310"/>
    </location>
</feature>
<keyword evidence="8" id="KW-0418">Kinase</keyword>
<dbReference type="CDD" id="cd06225">
    <property type="entry name" value="HAMP"/>
    <property type="match status" value="1"/>
</dbReference>
<evidence type="ECO:0000256" key="3">
    <source>
        <dbReference type="ARBA" id="ARBA00012438"/>
    </source>
</evidence>
<evidence type="ECO:0000256" key="11">
    <source>
        <dbReference type="SAM" id="Phobius"/>
    </source>
</evidence>
<keyword evidence="4" id="KW-1003">Cell membrane</keyword>
<dbReference type="PRINTS" id="PR00344">
    <property type="entry name" value="BCTRLSENSOR"/>
</dbReference>
<dbReference type="Pfam" id="PF00672">
    <property type="entry name" value="HAMP"/>
    <property type="match status" value="1"/>
</dbReference>
<dbReference type="SUPFAM" id="SSF47384">
    <property type="entry name" value="Homodimeric domain of signal transducing histidine kinase"/>
    <property type="match status" value="1"/>
</dbReference>
<dbReference type="Pfam" id="PF00512">
    <property type="entry name" value="HisKA"/>
    <property type="match status" value="1"/>
</dbReference>
<evidence type="ECO:0000256" key="8">
    <source>
        <dbReference type="ARBA" id="ARBA00022777"/>
    </source>
</evidence>
<dbReference type="SUPFAM" id="SSF55874">
    <property type="entry name" value="ATPase domain of HSP90 chaperone/DNA topoisomerase II/histidine kinase"/>
    <property type="match status" value="1"/>
</dbReference>
<evidence type="ECO:0000256" key="2">
    <source>
        <dbReference type="ARBA" id="ARBA00004651"/>
    </source>
</evidence>
<dbReference type="PANTHER" id="PTHR43711">
    <property type="entry name" value="TWO-COMPONENT HISTIDINE KINASE"/>
    <property type="match status" value="1"/>
</dbReference>
<evidence type="ECO:0000259" key="13">
    <source>
        <dbReference type="PROSITE" id="PS50885"/>
    </source>
</evidence>
<dbReference type="SMART" id="SM00388">
    <property type="entry name" value="HisKA"/>
    <property type="match status" value="1"/>
</dbReference>
<evidence type="ECO:0000256" key="4">
    <source>
        <dbReference type="ARBA" id="ARBA00022475"/>
    </source>
</evidence>
<accession>A0ABW0RL38</accession>
<dbReference type="InterPro" id="IPR050736">
    <property type="entry name" value="Sensor_HK_Regulatory"/>
</dbReference>
<evidence type="ECO:0000259" key="12">
    <source>
        <dbReference type="PROSITE" id="PS50109"/>
    </source>
</evidence>
<dbReference type="InterPro" id="IPR004358">
    <property type="entry name" value="Sig_transdc_His_kin-like_C"/>
</dbReference>
<dbReference type="InterPro" id="IPR036890">
    <property type="entry name" value="HATPase_C_sf"/>
</dbReference>
<dbReference type="PROSITE" id="PS50109">
    <property type="entry name" value="HIS_KIN"/>
    <property type="match status" value="1"/>
</dbReference>
<keyword evidence="14" id="KW-0067">ATP-binding</keyword>
<feature type="transmembrane region" description="Helical" evidence="11">
    <location>
        <begin position="12"/>
        <end position="32"/>
    </location>
</feature>
<evidence type="ECO:0000256" key="1">
    <source>
        <dbReference type="ARBA" id="ARBA00000085"/>
    </source>
</evidence>
<protein>
    <recommendedName>
        <fullName evidence="3">histidine kinase</fullName>
        <ecNumber evidence="3">2.7.13.3</ecNumber>
    </recommendedName>
</protein>
<keyword evidence="7 11" id="KW-0812">Transmembrane</keyword>
<dbReference type="Gene3D" id="3.30.450.20">
    <property type="entry name" value="PAS domain"/>
    <property type="match status" value="1"/>
</dbReference>
<reference evidence="15" key="1">
    <citation type="journal article" date="2019" name="Int. J. Syst. Evol. Microbiol.">
        <title>The Global Catalogue of Microorganisms (GCM) 10K type strain sequencing project: providing services to taxonomists for standard genome sequencing and annotation.</title>
        <authorList>
            <consortium name="The Broad Institute Genomics Platform"/>
            <consortium name="The Broad Institute Genome Sequencing Center for Infectious Disease"/>
            <person name="Wu L."/>
            <person name="Ma J."/>
        </authorList>
    </citation>
    <scope>NUCLEOTIDE SEQUENCE [LARGE SCALE GENOMIC DNA]</scope>
    <source>
        <strain evidence="15">CGMCC 4.1799</strain>
    </source>
</reference>
<organism evidence="14 15">
    <name type="scientific">Marinobacter koreensis</name>
    <dbReference type="NCBI Taxonomy" id="335974"/>
    <lineage>
        <taxon>Bacteria</taxon>
        <taxon>Pseudomonadati</taxon>
        <taxon>Pseudomonadota</taxon>
        <taxon>Gammaproteobacteria</taxon>
        <taxon>Pseudomonadales</taxon>
        <taxon>Marinobacteraceae</taxon>
        <taxon>Marinobacter</taxon>
    </lineage>
</organism>
<feature type="domain" description="HAMP" evidence="13">
    <location>
        <begin position="308"/>
        <end position="361"/>
    </location>
</feature>
<comment type="catalytic activity">
    <reaction evidence="1">
        <text>ATP + protein L-histidine = ADP + protein N-phospho-L-histidine.</text>
        <dbReference type="EC" id="2.7.13.3"/>
    </reaction>
</comment>
<dbReference type="InterPro" id="IPR003594">
    <property type="entry name" value="HATPase_dom"/>
</dbReference>
<sequence>MNLKNLSLGNRIVLITIASSVLSAALLLVIAYHQLVGDFEKVLTDRQKLETRSYALQVDQDLQKRLNALGTFAGKLSNGQSLVSLSQIKRSFERQQKLAMLFPTGLVVFDARGVVIAENVQVPGRVGTSYADRRHIQRAIRTHEPAISHPIIGRKTGLPLLSFVYPIEGDNGRLLGLVGGILSLATSGILPHPELANDSVLFNVLDTQNFTQVDSLRPGKPMPDLPPPGEDPLIDAALSGIPSGVVQRPDGERWIYASRHLDRIGWVLLRAVPYTQAIAPARTSFMLYLAISLIALVLIIIVVIALSRAATRPLESMSRRIRRMMKHPSDRIRLRETGPPEVRNLARAFNQLMAEREALDALKDQFVSTVSHELRTPLTSIGGSLKLLDAGATGPLPPKAGKLVAMALRNSEQLQMLISDLLDFNKAAQGQLVVTPEIVKLASAMEAACRGNRTTAATRGVQLTYKEDSDLCVRADPYRLRQILDNYISNAIKFSPQGGCVTVSADTVDDNRVRLTVSDQGEGVPEHFVPRLFQRFSQAESHTDRARAGTGLGLAICRELATLMEGEVGYYFDGGAHFWVEFPLMQPTRENDRANASFATQ</sequence>
<dbReference type="Gene3D" id="3.30.565.10">
    <property type="entry name" value="Histidine kinase-like ATPase, C-terminal domain"/>
    <property type="match status" value="1"/>
</dbReference>
<evidence type="ECO:0000256" key="7">
    <source>
        <dbReference type="ARBA" id="ARBA00022692"/>
    </source>
</evidence>
<dbReference type="EMBL" id="JBHSNL010000001">
    <property type="protein sequence ID" value="MFC5545313.1"/>
    <property type="molecule type" value="Genomic_DNA"/>
</dbReference>
<keyword evidence="11" id="KW-0472">Membrane</keyword>
<dbReference type="InterPro" id="IPR036097">
    <property type="entry name" value="HisK_dim/P_sf"/>
</dbReference>
<dbReference type="InterPro" id="IPR003661">
    <property type="entry name" value="HisK_dim/P_dom"/>
</dbReference>
<evidence type="ECO:0000256" key="9">
    <source>
        <dbReference type="ARBA" id="ARBA00022989"/>
    </source>
</evidence>
<dbReference type="Pfam" id="PF02518">
    <property type="entry name" value="HATPase_c"/>
    <property type="match status" value="1"/>
</dbReference>
<evidence type="ECO:0000256" key="5">
    <source>
        <dbReference type="ARBA" id="ARBA00022553"/>
    </source>
</evidence>
<dbReference type="Gene3D" id="6.10.340.10">
    <property type="match status" value="1"/>
</dbReference>
<name>A0ABW0RL38_9GAMM</name>
<dbReference type="Proteomes" id="UP001596055">
    <property type="component" value="Unassembled WGS sequence"/>
</dbReference>
<dbReference type="PANTHER" id="PTHR43711:SF1">
    <property type="entry name" value="HISTIDINE KINASE 1"/>
    <property type="match status" value="1"/>
</dbReference>
<dbReference type="CDD" id="cd12914">
    <property type="entry name" value="PDC1_DGC_like"/>
    <property type="match status" value="1"/>
</dbReference>
<dbReference type="InterPro" id="IPR005467">
    <property type="entry name" value="His_kinase_dom"/>
</dbReference>
<keyword evidence="6" id="KW-0808">Transferase</keyword>
<keyword evidence="10" id="KW-0902">Two-component regulatory system</keyword>
<evidence type="ECO:0000313" key="15">
    <source>
        <dbReference type="Proteomes" id="UP001596055"/>
    </source>
</evidence>
<dbReference type="CDD" id="cd00082">
    <property type="entry name" value="HisKA"/>
    <property type="match status" value="1"/>
</dbReference>
<dbReference type="Gene3D" id="1.10.287.130">
    <property type="match status" value="1"/>
</dbReference>
<keyword evidence="14" id="KW-0547">Nucleotide-binding</keyword>
<dbReference type="SMART" id="SM00387">
    <property type="entry name" value="HATPase_c"/>
    <property type="match status" value="1"/>
</dbReference>
<comment type="caution">
    <text evidence="14">The sequence shown here is derived from an EMBL/GenBank/DDBJ whole genome shotgun (WGS) entry which is preliminary data.</text>
</comment>
<dbReference type="InterPro" id="IPR003660">
    <property type="entry name" value="HAMP_dom"/>
</dbReference>
<keyword evidence="15" id="KW-1185">Reference proteome</keyword>
<dbReference type="RefSeq" id="WP_248155959.1">
    <property type="nucleotide sequence ID" value="NZ_JAKZAJ010000002.1"/>
</dbReference>
<feature type="domain" description="Histidine kinase" evidence="12">
    <location>
        <begin position="369"/>
        <end position="586"/>
    </location>
</feature>
<dbReference type="SUPFAM" id="SSF103190">
    <property type="entry name" value="Sensory domain-like"/>
    <property type="match status" value="1"/>
</dbReference>
<dbReference type="PROSITE" id="PS50885">
    <property type="entry name" value="HAMP"/>
    <property type="match status" value="1"/>
</dbReference>
<evidence type="ECO:0000313" key="14">
    <source>
        <dbReference type="EMBL" id="MFC5545313.1"/>
    </source>
</evidence>
<evidence type="ECO:0000256" key="6">
    <source>
        <dbReference type="ARBA" id="ARBA00022679"/>
    </source>
</evidence>
<proteinExistence type="predicted"/>
<gene>
    <name evidence="14" type="ORF">ACFPQA_09630</name>
</gene>